<dbReference type="InterPro" id="IPR036291">
    <property type="entry name" value="NAD(P)-bd_dom_sf"/>
</dbReference>
<dbReference type="RefSeq" id="WP_005190619.1">
    <property type="nucleotide sequence ID" value="NZ_CP045804.1"/>
</dbReference>
<dbReference type="EMBL" id="CP045810">
    <property type="protein sequence ID" value="QHN40545.1"/>
    <property type="molecule type" value="Genomic_DNA"/>
</dbReference>
<protein>
    <submittedName>
        <fullName evidence="2">Zinc-binding dehydrogenase</fullName>
    </submittedName>
</protein>
<organism evidence="2">
    <name type="scientific">Gordonia amarae</name>
    <dbReference type="NCBI Taxonomy" id="36821"/>
    <lineage>
        <taxon>Bacteria</taxon>
        <taxon>Bacillati</taxon>
        <taxon>Actinomycetota</taxon>
        <taxon>Actinomycetes</taxon>
        <taxon>Mycobacteriales</taxon>
        <taxon>Gordoniaceae</taxon>
        <taxon>Gordonia</taxon>
    </lineage>
</organism>
<dbReference type="Gene3D" id="3.40.50.720">
    <property type="entry name" value="NAD(P)-binding Rossmann-like Domain"/>
    <property type="match status" value="1"/>
</dbReference>
<dbReference type="SUPFAM" id="SSF51735">
    <property type="entry name" value="NAD(P)-binding Rossmann-fold domains"/>
    <property type="match status" value="1"/>
</dbReference>
<dbReference type="InterPro" id="IPR013154">
    <property type="entry name" value="ADH-like_N"/>
</dbReference>
<evidence type="ECO:0000259" key="1">
    <source>
        <dbReference type="SMART" id="SM00829"/>
    </source>
</evidence>
<sequence>MRALVVTPPGVPEITEVEPPAPTPGTVLLQAVAATLNPVDVAVSEGFFHQLGWIARPTVGLGWDVVGEVIAVGDGVDSVSPGDIVAALYGGVDKEVGAVAEQVVVPADSIAAVPAGLDPVAAATVGLNAQTARQGLALLGTERGSLLITGAAGSVGGYAIQLAVDLGFTVTGLARPADRSFVESTGARFTDRVDRTYDAVFDAADLADEGLRAVRDDGRYIGVVPARETAAETRIDVQAVLVRPDGAELAELLALAAANKLILRVSEKVGLDDAPDSVAHLSDGGRRGAVVVTY</sequence>
<dbReference type="SUPFAM" id="SSF50129">
    <property type="entry name" value="GroES-like"/>
    <property type="match status" value="1"/>
</dbReference>
<gene>
    <name evidence="2" type="ORF">GII30_16595</name>
</gene>
<dbReference type="CDD" id="cd05289">
    <property type="entry name" value="MDR_like_2"/>
    <property type="match status" value="1"/>
</dbReference>
<accession>A0A857L075</accession>
<dbReference type="PANTHER" id="PTHR44013">
    <property type="entry name" value="ZINC-TYPE ALCOHOL DEHYDROGENASE-LIKE PROTEIN C16A3.02C"/>
    <property type="match status" value="1"/>
</dbReference>
<evidence type="ECO:0000313" key="2">
    <source>
        <dbReference type="EMBL" id="QHN40545.1"/>
    </source>
</evidence>
<name>A0A857L075_9ACTN</name>
<dbReference type="GO" id="GO:0016491">
    <property type="term" value="F:oxidoreductase activity"/>
    <property type="evidence" value="ECO:0007669"/>
    <property type="project" value="InterPro"/>
</dbReference>
<dbReference type="InterPro" id="IPR011032">
    <property type="entry name" value="GroES-like_sf"/>
</dbReference>
<dbReference type="InterPro" id="IPR020843">
    <property type="entry name" value="ER"/>
</dbReference>
<feature type="domain" description="Enoyl reductase (ER)" evidence="1">
    <location>
        <begin position="10"/>
        <end position="292"/>
    </location>
</feature>
<proteinExistence type="predicted"/>
<dbReference type="Pfam" id="PF13602">
    <property type="entry name" value="ADH_zinc_N_2"/>
    <property type="match status" value="1"/>
</dbReference>
<dbReference type="AlphaFoldDB" id="A0A857L075"/>
<reference evidence="2" key="1">
    <citation type="journal article" date="2021" name="Nat. Microbiol.">
        <title>Cocultivation of an ultrasmall environmental parasitic bacterium with lytic ability against bacteria associated with wastewater foams.</title>
        <authorList>
            <person name="Batinovic S."/>
            <person name="Rose J.J.A."/>
            <person name="Ratcliffe J."/>
            <person name="Seviour R.J."/>
            <person name="Petrovski S."/>
        </authorList>
    </citation>
    <scope>NUCLEOTIDE SEQUENCE</scope>
    <source>
        <strain evidence="2">CON44</strain>
    </source>
</reference>
<dbReference type="PANTHER" id="PTHR44013:SF1">
    <property type="entry name" value="ZINC-TYPE ALCOHOL DEHYDROGENASE-LIKE PROTEIN C16A3.02C"/>
    <property type="match status" value="1"/>
</dbReference>
<dbReference type="Gene3D" id="3.90.180.10">
    <property type="entry name" value="Medium-chain alcohol dehydrogenases, catalytic domain"/>
    <property type="match status" value="1"/>
</dbReference>
<dbReference type="InterPro" id="IPR052733">
    <property type="entry name" value="Chloroplast_QOR"/>
</dbReference>
<dbReference type="Pfam" id="PF08240">
    <property type="entry name" value="ADH_N"/>
    <property type="match status" value="1"/>
</dbReference>
<dbReference type="SMART" id="SM00829">
    <property type="entry name" value="PKS_ER"/>
    <property type="match status" value="1"/>
</dbReference>